<reference evidence="7 8" key="1">
    <citation type="submission" date="2015-07" db="EMBL/GenBank/DDBJ databases">
        <title>Genome sequencing of Kibdelosporangium phytohabitans.</title>
        <authorList>
            <person name="Qin S."/>
            <person name="Xing K."/>
        </authorList>
    </citation>
    <scope>NUCLEOTIDE SEQUENCE [LARGE SCALE GENOMIC DNA]</scope>
    <source>
        <strain evidence="7 8">KLBMP1111</strain>
    </source>
</reference>
<gene>
    <name evidence="7" type="ORF">AOZ06_38465</name>
</gene>
<keyword evidence="8" id="KW-1185">Reference proteome</keyword>
<dbReference type="Proteomes" id="UP000063699">
    <property type="component" value="Chromosome"/>
</dbReference>
<dbReference type="InterPro" id="IPR036291">
    <property type="entry name" value="NAD(P)-bd_dom_sf"/>
</dbReference>
<accession>A0A0N9IBB2</accession>
<comment type="similarity">
    <text evidence="2">Belongs to the zinc-containing alcohol dehydrogenase family.</text>
</comment>
<dbReference type="Pfam" id="PF00107">
    <property type="entry name" value="ADH_zinc_N"/>
    <property type="match status" value="1"/>
</dbReference>
<dbReference type="RefSeq" id="WP_054293870.1">
    <property type="nucleotide sequence ID" value="NZ_CP012752.1"/>
</dbReference>
<keyword evidence="3" id="KW-0479">Metal-binding</keyword>
<sequence>MLGVTASAMATAAGAEVVVADPDPVRLAPAARFGAVDGQPAREAYDAALELSGHPAAVAQCVEALRIGGRAVLAGSVSAGPPVGIDPERAVRGPLTSTGVHNYRPADLVGGVAFLAEHHQRYPFADLVGPGHPLDRIDAAFTSDQRGVLRQAVVP</sequence>
<comment type="cofactor">
    <cofactor evidence="1">
        <name>Zn(2+)</name>
        <dbReference type="ChEBI" id="CHEBI:29105"/>
    </cofactor>
</comment>
<organism evidence="7 8">
    <name type="scientific">Kibdelosporangium phytohabitans</name>
    <dbReference type="NCBI Taxonomy" id="860235"/>
    <lineage>
        <taxon>Bacteria</taxon>
        <taxon>Bacillati</taxon>
        <taxon>Actinomycetota</taxon>
        <taxon>Actinomycetes</taxon>
        <taxon>Pseudonocardiales</taxon>
        <taxon>Pseudonocardiaceae</taxon>
        <taxon>Kibdelosporangium</taxon>
    </lineage>
</organism>
<evidence type="ECO:0000256" key="4">
    <source>
        <dbReference type="ARBA" id="ARBA00022833"/>
    </source>
</evidence>
<dbReference type="EMBL" id="CP012752">
    <property type="protein sequence ID" value="ALG11974.1"/>
    <property type="molecule type" value="Genomic_DNA"/>
</dbReference>
<dbReference type="Gene3D" id="3.90.180.10">
    <property type="entry name" value="Medium-chain alcohol dehydrogenases, catalytic domain"/>
    <property type="match status" value="1"/>
</dbReference>
<evidence type="ECO:0000313" key="7">
    <source>
        <dbReference type="EMBL" id="ALG11974.1"/>
    </source>
</evidence>
<evidence type="ECO:0000256" key="2">
    <source>
        <dbReference type="ARBA" id="ARBA00008072"/>
    </source>
</evidence>
<dbReference type="Gene3D" id="3.40.50.720">
    <property type="entry name" value="NAD(P)-binding Rossmann-like Domain"/>
    <property type="match status" value="1"/>
</dbReference>
<dbReference type="OrthoDB" id="3987021at2"/>
<dbReference type="STRING" id="860235.AOZ06_38465"/>
<dbReference type="GO" id="GO:0016491">
    <property type="term" value="F:oxidoreductase activity"/>
    <property type="evidence" value="ECO:0007669"/>
    <property type="project" value="UniProtKB-KW"/>
</dbReference>
<protein>
    <recommendedName>
        <fullName evidence="6">Alcohol dehydrogenase-like C-terminal domain-containing protein</fullName>
    </recommendedName>
</protein>
<feature type="domain" description="Alcohol dehydrogenase-like C-terminal" evidence="6">
    <location>
        <begin position="2"/>
        <end position="115"/>
    </location>
</feature>
<dbReference type="GO" id="GO:0046872">
    <property type="term" value="F:metal ion binding"/>
    <property type="evidence" value="ECO:0007669"/>
    <property type="project" value="UniProtKB-KW"/>
</dbReference>
<dbReference type="AlphaFoldDB" id="A0A0N9IBB2"/>
<evidence type="ECO:0000256" key="1">
    <source>
        <dbReference type="ARBA" id="ARBA00001947"/>
    </source>
</evidence>
<evidence type="ECO:0000313" key="8">
    <source>
        <dbReference type="Proteomes" id="UP000063699"/>
    </source>
</evidence>
<evidence type="ECO:0000259" key="6">
    <source>
        <dbReference type="Pfam" id="PF00107"/>
    </source>
</evidence>
<keyword evidence="4" id="KW-0862">Zinc</keyword>
<proteinExistence type="inferred from homology"/>
<dbReference type="KEGG" id="kphy:AOZ06_38465"/>
<dbReference type="PANTHER" id="PTHR43350:SF17">
    <property type="entry name" value="NAD-DEPENDENT ALCOHOL DEHYDROGENASE"/>
    <property type="match status" value="1"/>
</dbReference>
<evidence type="ECO:0000256" key="5">
    <source>
        <dbReference type="ARBA" id="ARBA00023002"/>
    </source>
</evidence>
<keyword evidence="5" id="KW-0560">Oxidoreductase</keyword>
<dbReference type="SUPFAM" id="SSF51735">
    <property type="entry name" value="NAD(P)-binding Rossmann-fold domains"/>
    <property type="match status" value="1"/>
</dbReference>
<dbReference type="InterPro" id="IPR013149">
    <property type="entry name" value="ADH-like_C"/>
</dbReference>
<name>A0A0N9IBB2_9PSEU</name>
<evidence type="ECO:0000256" key="3">
    <source>
        <dbReference type="ARBA" id="ARBA00022723"/>
    </source>
</evidence>
<dbReference type="PANTHER" id="PTHR43350">
    <property type="entry name" value="NAD-DEPENDENT ALCOHOL DEHYDROGENASE"/>
    <property type="match status" value="1"/>
</dbReference>